<reference evidence="1" key="2">
    <citation type="submission" date="2020-09" db="EMBL/GenBank/DDBJ databases">
        <authorList>
            <person name="Sun Q."/>
            <person name="Kim S."/>
        </authorList>
    </citation>
    <scope>NUCLEOTIDE SEQUENCE</scope>
    <source>
        <strain evidence="1">KCTC 42731</strain>
    </source>
</reference>
<dbReference type="InterPro" id="IPR046342">
    <property type="entry name" value="CBS_dom_sf"/>
</dbReference>
<evidence type="ECO:0008006" key="3">
    <source>
        <dbReference type="Google" id="ProtNLM"/>
    </source>
</evidence>
<proteinExistence type="predicted"/>
<dbReference type="EMBL" id="BNCK01000004">
    <property type="protein sequence ID" value="GHF91177.1"/>
    <property type="molecule type" value="Genomic_DNA"/>
</dbReference>
<dbReference type="AlphaFoldDB" id="A0A919EKW7"/>
<sequence>MNTNATLNTQPLKAFIRDENRLDVSEYKNLDQAPAHQMMHNLLLFPMQNIDESSSIDEANLVLSKTLRRASFVVDKKSQIIGMISTARLGSRYMISIAEKRGCARADLSVTDVMIPIKDMLQVSLKQVMQSDVGTVVRTMEKTGAEFLIVVDDITSMQVGYFDLIDLAKVYGKPLNTIKPANNFRDIVGTLLHHNEM</sequence>
<evidence type="ECO:0000313" key="2">
    <source>
        <dbReference type="Proteomes" id="UP000623842"/>
    </source>
</evidence>
<dbReference type="Gene3D" id="3.10.580.10">
    <property type="entry name" value="CBS-domain"/>
    <property type="match status" value="1"/>
</dbReference>
<name>A0A919EKW7_9GAMM</name>
<keyword evidence="2" id="KW-1185">Reference proteome</keyword>
<evidence type="ECO:0000313" key="1">
    <source>
        <dbReference type="EMBL" id="GHF91177.1"/>
    </source>
</evidence>
<comment type="caution">
    <text evidence="1">The sequence shown here is derived from an EMBL/GenBank/DDBJ whole genome shotgun (WGS) entry which is preliminary data.</text>
</comment>
<accession>A0A919EKW7</accession>
<gene>
    <name evidence="1" type="ORF">GCM10017161_18700</name>
</gene>
<protein>
    <recommendedName>
        <fullName evidence="3">CBS domain-containing protein</fullName>
    </recommendedName>
</protein>
<dbReference type="Proteomes" id="UP000623842">
    <property type="component" value="Unassembled WGS sequence"/>
</dbReference>
<organism evidence="1 2">
    <name type="scientific">Thalassotalea marina</name>
    <dbReference type="NCBI Taxonomy" id="1673741"/>
    <lineage>
        <taxon>Bacteria</taxon>
        <taxon>Pseudomonadati</taxon>
        <taxon>Pseudomonadota</taxon>
        <taxon>Gammaproteobacteria</taxon>
        <taxon>Alteromonadales</taxon>
        <taxon>Colwelliaceae</taxon>
        <taxon>Thalassotalea</taxon>
    </lineage>
</organism>
<dbReference type="SUPFAM" id="SSF54631">
    <property type="entry name" value="CBS-domain pair"/>
    <property type="match status" value="1"/>
</dbReference>
<dbReference type="RefSeq" id="WP_189769678.1">
    <property type="nucleotide sequence ID" value="NZ_BNCK01000004.1"/>
</dbReference>
<reference evidence="1" key="1">
    <citation type="journal article" date="2014" name="Int. J. Syst. Evol. Microbiol.">
        <title>Complete genome sequence of Corynebacterium casei LMG S-19264T (=DSM 44701T), isolated from a smear-ripened cheese.</title>
        <authorList>
            <consortium name="US DOE Joint Genome Institute (JGI-PGF)"/>
            <person name="Walter F."/>
            <person name="Albersmeier A."/>
            <person name="Kalinowski J."/>
            <person name="Ruckert C."/>
        </authorList>
    </citation>
    <scope>NUCLEOTIDE SEQUENCE</scope>
    <source>
        <strain evidence="1">KCTC 42731</strain>
    </source>
</reference>